<dbReference type="EMBL" id="GDHF01002850">
    <property type="protein sequence ID" value="JAI49464.1"/>
    <property type="molecule type" value="Transcribed_RNA"/>
</dbReference>
<name>A0A0K8WEJ0_BACLA</name>
<evidence type="ECO:0000256" key="1">
    <source>
        <dbReference type="SAM" id="MobiDB-lite"/>
    </source>
</evidence>
<evidence type="ECO:0000313" key="2">
    <source>
        <dbReference type="EMBL" id="JAI49464.1"/>
    </source>
</evidence>
<dbReference type="AlphaFoldDB" id="A0A0K8WEJ0"/>
<accession>A0A0K8WEJ0</accession>
<organism evidence="2">
    <name type="scientific">Bactrocera latifrons</name>
    <name type="common">Malaysian fruit fly</name>
    <name type="synonym">Chaetodacus latifrons</name>
    <dbReference type="NCBI Taxonomy" id="174628"/>
    <lineage>
        <taxon>Eukaryota</taxon>
        <taxon>Metazoa</taxon>
        <taxon>Ecdysozoa</taxon>
        <taxon>Arthropoda</taxon>
        <taxon>Hexapoda</taxon>
        <taxon>Insecta</taxon>
        <taxon>Pterygota</taxon>
        <taxon>Neoptera</taxon>
        <taxon>Endopterygota</taxon>
        <taxon>Diptera</taxon>
        <taxon>Brachycera</taxon>
        <taxon>Muscomorpha</taxon>
        <taxon>Tephritoidea</taxon>
        <taxon>Tephritidae</taxon>
        <taxon>Bactrocera</taxon>
        <taxon>Bactrocera</taxon>
    </lineage>
</organism>
<gene>
    <name evidence="2" type="ORF">c0_g1_i5</name>
</gene>
<sequence length="336" mass="39250">MDLKALLLNSISSKQPLLLNRRMHIGKCWWVEFLSVLCFFTICHFICGDCSYSVTFEVDGKMLTVIRIRQIYTKAPFQMRVQRRQRFLQKLKSCSSISSNSDLKPKSSPTRTILPQFADCSTQTTKPEVRSRSTETEIHTLPVHREQQTSRRVLRKQGTQTDPNTLCHGVQTERKIFPRATQTNESCAEASTTQTESYCYNNQVQTEPFEDDLSAEREKEAVVFMLNEIGEMIINQNHLLQNNTTMLSQMSEMTMLNKVAAQQKSCMNYEKKYKFHRFNRKHGRFRYSPMPSKALPVDKRNQWAQTIYPIGLSTKTTQTRQEIQRRKRFSLFCLKL</sequence>
<dbReference type="OrthoDB" id="8020973at2759"/>
<feature type="region of interest" description="Disordered" evidence="1">
    <location>
        <begin position="144"/>
        <end position="166"/>
    </location>
</feature>
<protein>
    <submittedName>
        <fullName evidence="2">Uncharacterized protein</fullName>
    </submittedName>
</protein>
<reference evidence="2" key="1">
    <citation type="submission" date="2015-06" db="EMBL/GenBank/DDBJ databases">
        <authorList>
            <person name="Hoefler B.C."/>
            <person name="Straight P.D."/>
        </authorList>
    </citation>
    <scope>NUCLEOTIDE SEQUENCE</scope>
</reference>
<proteinExistence type="predicted"/>